<dbReference type="Proteomes" id="UP000828390">
    <property type="component" value="Unassembled WGS sequence"/>
</dbReference>
<reference evidence="1" key="2">
    <citation type="submission" date="2020-11" db="EMBL/GenBank/DDBJ databases">
        <authorList>
            <person name="McCartney M.A."/>
            <person name="Auch B."/>
            <person name="Kono T."/>
            <person name="Mallez S."/>
            <person name="Becker A."/>
            <person name="Gohl D.M."/>
            <person name="Silverstein K.A.T."/>
            <person name="Koren S."/>
            <person name="Bechman K.B."/>
            <person name="Herman A."/>
            <person name="Abrahante J.E."/>
            <person name="Garbe J."/>
        </authorList>
    </citation>
    <scope>NUCLEOTIDE SEQUENCE</scope>
    <source>
        <strain evidence="1">Duluth1</strain>
        <tissue evidence="1">Whole animal</tissue>
    </source>
</reference>
<accession>A0A9D4R7D9</accession>
<sequence length="84" mass="10208">MQVRAIQEESSRLQVGYAGHKQEELRRQEQEVLDAWRRLLSMVESRRLKLANASDLYRFFNMVRDLLLWMDDIVRQMNTQEKPR</sequence>
<organism evidence="1 2">
    <name type="scientific">Dreissena polymorpha</name>
    <name type="common">Zebra mussel</name>
    <name type="synonym">Mytilus polymorpha</name>
    <dbReference type="NCBI Taxonomy" id="45954"/>
    <lineage>
        <taxon>Eukaryota</taxon>
        <taxon>Metazoa</taxon>
        <taxon>Spiralia</taxon>
        <taxon>Lophotrochozoa</taxon>
        <taxon>Mollusca</taxon>
        <taxon>Bivalvia</taxon>
        <taxon>Autobranchia</taxon>
        <taxon>Heteroconchia</taxon>
        <taxon>Euheterodonta</taxon>
        <taxon>Imparidentia</taxon>
        <taxon>Neoheterodontei</taxon>
        <taxon>Myida</taxon>
        <taxon>Dreissenoidea</taxon>
        <taxon>Dreissenidae</taxon>
        <taxon>Dreissena</taxon>
    </lineage>
</organism>
<dbReference type="Gene3D" id="1.20.58.60">
    <property type="match status" value="1"/>
</dbReference>
<evidence type="ECO:0000313" key="2">
    <source>
        <dbReference type="Proteomes" id="UP000828390"/>
    </source>
</evidence>
<dbReference type="PANTHER" id="PTHR11915">
    <property type="entry name" value="SPECTRIN/FILAMIN RELATED CYTOSKELETAL PROTEIN"/>
    <property type="match status" value="1"/>
</dbReference>
<name>A0A9D4R7D9_DREPO</name>
<reference evidence="1" key="1">
    <citation type="journal article" date="2019" name="bioRxiv">
        <title>The Genome of the Zebra Mussel, Dreissena polymorpha: A Resource for Invasive Species Research.</title>
        <authorList>
            <person name="McCartney M.A."/>
            <person name="Auch B."/>
            <person name="Kono T."/>
            <person name="Mallez S."/>
            <person name="Zhang Y."/>
            <person name="Obille A."/>
            <person name="Becker A."/>
            <person name="Abrahante J.E."/>
            <person name="Garbe J."/>
            <person name="Badalamenti J.P."/>
            <person name="Herman A."/>
            <person name="Mangelson H."/>
            <person name="Liachko I."/>
            <person name="Sullivan S."/>
            <person name="Sone E.D."/>
            <person name="Koren S."/>
            <person name="Silverstein K.A.T."/>
            <person name="Beckman K.B."/>
            <person name="Gohl D.M."/>
        </authorList>
    </citation>
    <scope>NUCLEOTIDE SEQUENCE</scope>
    <source>
        <strain evidence="1">Duluth1</strain>
        <tissue evidence="1">Whole animal</tissue>
    </source>
</reference>
<dbReference type="SUPFAM" id="SSF46966">
    <property type="entry name" value="Spectrin repeat"/>
    <property type="match status" value="1"/>
</dbReference>
<proteinExistence type="predicted"/>
<dbReference type="EMBL" id="JAIWYP010000003">
    <property type="protein sequence ID" value="KAH3857008.1"/>
    <property type="molecule type" value="Genomic_DNA"/>
</dbReference>
<dbReference type="AlphaFoldDB" id="A0A9D4R7D9"/>
<gene>
    <name evidence="1" type="ORF">DPMN_099605</name>
</gene>
<protein>
    <submittedName>
        <fullName evidence="1">Uncharacterized protein</fullName>
    </submittedName>
</protein>
<comment type="caution">
    <text evidence="1">The sequence shown here is derived from an EMBL/GenBank/DDBJ whole genome shotgun (WGS) entry which is preliminary data.</text>
</comment>
<keyword evidence="2" id="KW-1185">Reference proteome</keyword>
<evidence type="ECO:0000313" key="1">
    <source>
        <dbReference type="EMBL" id="KAH3857008.1"/>
    </source>
</evidence>